<name>A0A7S2Q4S6_9STRA</name>
<proteinExistence type="predicted"/>
<protein>
    <submittedName>
        <fullName evidence="2">Uncharacterized protein</fullName>
    </submittedName>
</protein>
<evidence type="ECO:0000313" key="2">
    <source>
        <dbReference type="EMBL" id="CAD9632563.1"/>
    </source>
</evidence>
<feature type="region of interest" description="Disordered" evidence="1">
    <location>
        <begin position="544"/>
        <end position="568"/>
    </location>
</feature>
<dbReference type="AlphaFoldDB" id="A0A7S2Q4S6"/>
<accession>A0A7S2Q4S6</accession>
<reference evidence="2" key="1">
    <citation type="submission" date="2021-01" db="EMBL/GenBank/DDBJ databases">
        <authorList>
            <person name="Corre E."/>
            <person name="Pelletier E."/>
            <person name="Niang G."/>
            <person name="Scheremetjew M."/>
            <person name="Finn R."/>
            <person name="Kale V."/>
            <person name="Holt S."/>
            <person name="Cochrane G."/>
            <person name="Meng A."/>
            <person name="Brown T."/>
            <person name="Cohen L."/>
        </authorList>
    </citation>
    <scope>NUCLEOTIDE SEQUENCE</scope>
    <source>
        <strain evidence="2">SM1012Den-03</strain>
    </source>
</reference>
<sequence>MSEKSFAAAKVLWNEVGVGVDDKSLKVYSSNKVLDALECARLFNLSQEAQRFSDRYLKSIVDAILDQQVDRNEKDTNKTIAAILHTSVEIAMGDLPLKCEERKCRTLDALGSIFDKKKTYYGDLESSGNPEVRVDMIKSFCHSTFDIKGFHLLAKRLNLASSEFPNIDTLHLLLLATIDASFVMSLDEAPRRISRATMDHLLGEDDLTKYPTQYLYLVRHDLQRLSKKISLSTPQIMSEFNQFWRSLTLKLIKSESQEHKLFGLKEIEYLIDACRLPEAYIVKGAGYEFVNGRYEISPLVISNGCVSAQTFTYERTSDCGKKLILQPCLMTEPGKSHCDVWFYLSSSTTGVDYYFHETNPNEEQAVPLLGWRCIVGSKHPPPTLEQSSNTIPFKDEKGNLEKQLNKWAVENDVYGIILGRCIDESHLRASAFLRNFLSKMNTPNLTSEQLALSNSLGQGASVLESILPLLTSTGPTISSQSQPIQPIPSSSASSYLTAIEAAKQRLLSAQRWKESMESALQGYLDASRELQAARSSLLELERNHGIIDVDADDEDEAPQAKRSKTNKS</sequence>
<dbReference type="EMBL" id="HBGZ01033467">
    <property type="protein sequence ID" value="CAD9632563.1"/>
    <property type="molecule type" value="Transcribed_RNA"/>
</dbReference>
<gene>
    <name evidence="2" type="ORF">SMAR0320_LOCUS23981</name>
</gene>
<evidence type="ECO:0000256" key="1">
    <source>
        <dbReference type="SAM" id="MobiDB-lite"/>
    </source>
</evidence>
<organism evidence="2">
    <name type="scientific">Skeletonema marinoi</name>
    <dbReference type="NCBI Taxonomy" id="267567"/>
    <lineage>
        <taxon>Eukaryota</taxon>
        <taxon>Sar</taxon>
        <taxon>Stramenopiles</taxon>
        <taxon>Ochrophyta</taxon>
        <taxon>Bacillariophyta</taxon>
        <taxon>Coscinodiscophyceae</taxon>
        <taxon>Thalassiosirophycidae</taxon>
        <taxon>Thalassiosirales</taxon>
        <taxon>Skeletonemataceae</taxon>
        <taxon>Skeletonema</taxon>
        <taxon>Skeletonema marinoi-dohrnii complex</taxon>
    </lineage>
</organism>